<comment type="caution">
    <text evidence="2">The sequence shown here is derived from an EMBL/GenBank/DDBJ whole genome shotgun (WGS) entry which is preliminary data.</text>
</comment>
<proteinExistence type="predicted"/>
<dbReference type="EMBL" id="QYUJ01000014">
    <property type="protein sequence ID" value="RJF73023.1"/>
    <property type="molecule type" value="Genomic_DNA"/>
</dbReference>
<dbReference type="RefSeq" id="WP_119765719.1">
    <property type="nucleotide sequence ID" value="NZ_QYUJ01000014.1"/>
</dbReference>
<feature type="signal peptide" evidence="1">
    <location>
        <begin position="1"/>
        <end position="22"/>
    </location>
</feature>
<dbReference type="AlphaFoldDB" id="A0A418VAA2"/>
<evidence type="ECO:0000313" key="3">
    <source>
        <dbReference type="Proteomes" id="UP000286287"/>
    </source>
</evidence>
<reference evidence="2 3" key="1">
    <citation type="submission" date="2018-09" db="EMBL/GenBank/DDBJ databases">
        <authorList>
            <person name="Zhu H."/>
        </authorList>
    </citation>
    <scope>NUCLEOTIDE SEQUENCE [LARGE SCALE GENOMIC DNA]</scope>
    <source>
        <strain evidence="2 3">K2S05-167</strain>
    </source>
</reference>
<evidence type="ECO:0000313" key="2">
    <source>
        <dbReference type="EMBL" id="RJF73023.1"/>
    </source>
</evidence>
<dbReference type="Proteomes" id="UP000286287">
    <property type="component" value="Unassembled WGS sequence"/>
</dbReference>
<evidence type="ECO:0000256" key="1">
    <source>
        <dbReference type="SAM" id="SignalP"/>
    </source>
</evidence>
<accession>A0A418VAA2</accession>
<keyword evidence="3" id="KW-1185">Reference proteome</keyword>
<gene>
    <name evidence="2" type="ORF">D3875_17220</name>
</gene>
<feature type="chain" id="PRO_5019167663" evidence="1">
    <location>
        <begin position="23"/>
        <end position="303"/>
    </location>
</feature>
<sequence>MSNFRRAFLLLPLFSLMCSASAAGLLGTRASFFNSAFCRQYACGEPYRSGQNWMYRLNTGDTAFIRRENNDAQGRIELMAVFINEDSFHADVDRQTFADLQRTAIGHVAFTGRIELCYGASGVRELVSYPAPNARSVLCMREGRQTAVALLADLNATTSTAPGSSPAPTVAGGRVKLNQWQFTGCRSERGVTSYLPLGLGAACTLQVQGNFSGQRVLSASFEYELEYPVGGVLAKLRVEGRDTYSAAGGGNVKLTPQGKTLSFTLPINVRARADRRYVRLGVIGTLVFADGTSKRVYETLNIQ</sequence>
<dbReference type="OrthoDB" id="62206at2"/>
<name>A0A418VAA2_9DEIO</name>
<keyword evidence="1" id="KW-0732">Signal</keyword>
<protein>
    <submittedName>
        <fullName evidence="2">Uncharacterized protein</fullName>
    </submittedName>
</protein>
<organism evidence="2 3">
    <name type="scientific">Deinococcus cavernae</name>
    <dbReference type="NCBI Taxonomy" id="2320857"/>
    <lineage>
        <taxon>Bacteria</taxon>
        <taxon>Thermotogati</taxon>
        <taxon>Deinococcota</taxon>
        <taxon>Deinococci</taxon>
        <taxon>Deinococcales</taxon>
        <taxon>Deinococcaceae</taxon>
        <taxon>Deinococcus</taxon>
    </lineage>
</organism>